<evidence type="ECO:0000256" key="2">
    <source>
        <dbReference type="ARBA" id="ARBA00022737"/>
    </source>
</evidence>
<dbReference type="EMBL" id="DQWE01000225">
    <property type="protein sequence ID" value="HDI83068.1"/>
    <property type="molecule type" value="Genomic_DNA"/>
</dbReference>
<accession>A0A7C0VCJ7</accession>
<dbReference type="PANTHER" id="PTHR24412:SF489">
    <property type="entry name" value="RING FINGER DOMAIN AND KELCH REPEAT-CONTAINING PROTEIN DDB_G0271372"/>
    <property type="match status" value="1"/>
</dbReference>
<protein>
    <recommendedName>
        <fullName evidence="4">Galactose oxidase</fullName>
    </recommendedName>
</protein>
<dbReference type="InterPro" id="IPR006652">
    <property type="entry name" value="Kelch_1"/>
</dbReference>
<feature type="non-terminal residue" evidence="3">
    <location>
        <position position="1"/>
    </location>
</feature>
<dbReference type="InterPro" id="IPR015915">
    <property type="entry name" value="Kelch-typ_b-propeller"/>
</dbReference>
<dbReference type="Proteomes" id="UP000885847">
    <property type="component" value="Unassembled WGS sequence"/>
</dbReference>
<evidence type="ECO:0000256" key="1">
    <source>
        <dbReference type="ARBA" id="ARBA00022441"/>
    </source>
</evidence>
<reference evidence="3" key="1">
    <citation type="journal article" date="2020" name="mSystems">
        <title>Genome- and Community-Level Interaction Insights into Carbon Utilization and Element Cycling Functions of Hydrothermarchaeota in Hydrothermal Sediment.</title>
        <authorList>
            <person name="Zhou Z."/>
            <person name="Liu Y."/>
            <person name="Xu W."/>
            <person name="Pan J."/>
            <person name="Luo Z.H."/>
            <person name="Li M."/>
        </authorList>
    </citation>
    <scope>NUCLEOTIDE SEQUENCE [LARGE SCALE GENOMIC DNA]</scope>
    <source>
        <strain evidence="3">HyVt-102</strain>
    </source>
</reference>
<sequence>YAADPERNEISYFWSASSGIFSSITDSFAKWWSTEAGSSVNVGVIVFDTYGAMTSHVFQLNVNNGAWKNGSQIPVDLSSPGTVVLDGKVYVFGGNSHGQTLNTTYIYDPTTDTWTRGADMPTARAGPAAAAYNGGIYVFGGKVVETNEFLNVNEVYDPASNTWETKTPMPTARQRHVALTVGDRIYVIGGFDGNQFYAINEVYDPEADKWETKTSMFTPRDRLAGIVYDGYIYCIGGGQSGFSTVEANERYDPKTDTWERLSPMPIGRRGIGYGVIGDLIVVFSGKLSSGDYTNRVDAYSISQDKWISSFPGKPTPCESPASATINDTIYLIGGWDYYTPTLNINEIFYRE</sequence>
<evidence type="ECO:0008006" key="4">
    <source>
        <dbReference type="Google" id="ProtNLM"/>
    </source>
</evidence>
<dbReference type="Gene3D" id="2.120.10.80">
    <property type="entry name" value="Kelch-type beta propeller"/>
    <property type="match status" value="2"/>
</dbReference>
<organism evidence="3">
    <name type="scientific">candidate division WOR-3 bacterium</name>
    <dbReference type="NCBI Taxonomy" id="2052148"/>
    <lineage>
        <taxon>Bacteria</taxon>
        <taxon>Bacteria division WOR-3</taxon>
    </lineage>
</organism>
<dbReference type="SUPFAM" id="SSF117281">
    <property type="entry name" value="Kelch motif"/>
    <property type="match status" value="2"/>
</dbReference>
<keyword evidence="2" id="KW-0677">Repeat</keyword>
<dbReference type="Pfam" id="PF24681">
    <property type="entry name" value="Kelch_KLHDC2_KLHL20_DRC7"/>
    <property type="match status" value="1"/>
</dbReference>
<gene>
    <name evidence="3" type="ORF">ENF18_04670</name>
</gene>
<evidence type="ECO:0000313" key="3">
    <source>
        <dbReference type="EMBL" id="HDI83068.1"/>
    </source>
</evidence>
<dbReference type="AlphaFoldDB" id="A0A7C0VCJ7"/>
<comment type="caution">
    <text evidence="3">The sequence shown here is derived from an EMBL/GenBank/DDBJ whole genome shotgun (WGS) entry which is preliminary data.</text>
</comment>
<name>A0A7C0VCJ7_UNCW3</name>
<dbReference type="PANTHER" id="PTHR24412">
    <property type="entry name" value="KELCH PROTEIN"/>
    <property type="match status" value="1"/>
</dbReference>
<proteinExistence type="predicted"/>
<dbReference type="SMART" id="SM00612">
    <property type="entry name" value="Kelch"/>
    <property type="match status" value="4"/>
</dbReference>
<keyword evidence="1" id="KW-0880">Kelch repeat</keyword>